<dbReference type="EMBL" id="BPLQ01001674">
    <property type="protein sequence ID" value="GIX83842.1"/>
    <property type="molecule type" value="Genomic_DNA"/>
</dbReference>
<protein>
    <submittedName>
        <fullName evidence="1">Uncharacterized protein</fullName>
    </submittedName>
</protein>
<dbReference type="Proteomes" id="UP001054837">
    <property type="component" value="Unassembled WGS sequence"/>
</dbReference>
<keyword evidence="2" id="KW-1185">Reference proteome</keyword>
<comment type="caution">
    <text evidence="1">The sequence shown here is derived from an EMBL/GenBank/DDBJ whole genome shotgun (WGS) entry which is preliminary data.</text>
</comment>
<reference evidence="1 2" key="1">
    <citation type="submission" date="2021-06" db="EMBL/GenBank/DDBJ databases">
        <title>Caerostris darwini draft genome.</title>
        <authorList>
            <person name="Kono N."/>
            <person name="Arakawa K."/>
        </authorList>
    </citation>
    <scope>NUCLEOTIDE SEQUENCE [LARGE SCALE GENOMIC DNA]</scope>
</reference>
<accession>A0AAV4NGA6</accession>
<gene>
    <name evidence="1" type="ORF">CDAR_88571</name>
</gene>
<proteinExistence type="predicted"/>
<evidence type="ECO:0000313" key="1">
    <source>
        <dbReference type="EMBL" id="GIX83842.1"/>
    </source>
</evidence>
<name>A0AAV4NGA6_9ARAC</name>
<sequence>MDNALLSNPTCEASQKANLSRLGMTAGGRESFSAQGIRGGKEGVSFRAALNEIVNPSSKEFHLMFDLNLPRSCRGGRLGGPLGLEGTAAHFVVGVYFTASTTVKEGAGGSGMD</sequence>
<dbReference type="AlphaFoldDB" id="A0AAV4NGA6"/>
<evidence type="ECO:0000313" key="2">
    <source>
        <dbReference type="Proteomes" id="UP001054837"/>
    </source>
</evidence>
<organism evidence="1 2">
    <name type="scientific">Caerostris darwini</name>
    <dbReference type="NCBI Taxonomy" id="1538125"/>
    <lineage>
        <taxon>Eukaryota</taxon>
        <taxon>Metazoa</taxon>
        <taxon>Ecdysozoa</taxon>
        <taxon>Arthropoda</taxon>
        <taxon>Chelicerata</taxon>
        <taxon>Arachnida</taxon>
        <taxon>Araneae</taxon>
        <taxon>Araneomorphae</taxon>
        <taxon>Entelegynae</taxon>
        <taxon>Araneoidea</taxon>
        <taxon>Araneidae</taxon>
        <taxon>Caerostris</taxon>
    </lineage>
</organism>